<keyword evidence="7" id="KW-1185">Reference proteome</keyword>
<keyword evidence="5" id="KW-1133">Transmembrane helix</keyword>
<comment type="subcellular location">
    <subcellularLocation>
        <location evidence="1">Cytoplasm</location>
        <location evidence="1">P-body</location>
    </subcellularLocation>
</comment>
<proteinExistence type="inferred from homology"/>
<accession>A0A6G0T3K4</accession>
<evidence type="ECO:0000256" key="3">
    <source>
        <dbReference type="ARBA" id="ARBA00014171"/>
    </source>
</evidence>
<evidence type="ECO:0000256" key="2">
    <source>
        <dbReference type="ARBA" id="ARBA00006385"/>
    </source>
</evidence>
<dbReference type="GO" id="GO:0030014">
    <property type="term" value="C:CCR4-NOT complex"/>
    <property type="evidence" value="ECO:0007669"/>
    <property type="project" value="InterPro"/>
</dbReference>
<dbReference type="AlphaFoldDB" id="A0A6G0T3K4"/>
<dbReference type="GO" id="GO:0006402">
    <property type="term" value="P:mRNA catabolic process"/>
    <property type="evidence" value="ECO:0007669"/>
    <property type="project" value="InterPro"/>
</dbReference>
<dbReference type="EMBL" id="VYZN01000061">
    <property type="protein sequence ID" value="KAE9525230.1"/>
    <property type="molecule type" value="Genomic_DNA"/>
</dbReference>
<comment type="similarity">
    <text evidence="2">Belongs to the CNOT9 family.</text>
</comment>
<dbReference type="Proteomes" id="UP000475862">
    <property type="component" value="Unassembled WGS sequence"/>
</dbReference>
<evidence type="ECO:0000313" key="6">
    <source>
        <dbReference type="EMBL" id="KAE9525230.1"/>
    </source>
</evidence>
<sequence>MFKLDSVQMPQQLSQAAHDREKVFQWIVDLCNAETREIALSELSSRRDIIHDLGPMIWHTTGTIAALLFEIVSTYQFVNPPTMSLQQVTRLCNALALLQCVGAHPDTRSQFLKAQIPLYMYPFLHNANKCRNFEHLRLTSLGVIGALVKTEEQEVITFLLTTEIIPLCLRIMETGFELTKTLSTFILQKILMDDNGLSYICQTYDRFSHVALILVSIFSTISTKIFIIFSFDFQGKMVLALEREPSTRLLRHVVGCYVRLSENSRAREALRQCLPDQLKDMSTFSDCLARDQTIAAWLLLLKNNLESVMPIDVSPGVPSLVKP</sequence>
<feature type="transmembrane region" description="Helical" evidence="5">
    <location>
        <begin position="207"/>
        <end position="229"/>
    </location>
</feature>
<gene>
    <name evidence="6" type="ORF">AGLY_014298</name>
</gene>
<dbReference type="SUPFAM" id="SSF48371">
    <property type="entry name" value="ARM repeat"/>
    <property type="match status" value="1"/>
</dbReference>
<reference evidence="6 7" key="1">
    <citation type="submission" date="2019-08" db="EMBL/GenBank/DDBJ databases">
        <title>The genome of the soybean aphid Biotype 1, its phylome, world population structure and adaptation to the North American continent.</title>
        <authorList>
            <person name="Giordano R."/>
            <person name="Donthu R.K."/>
            <person name="Hernandez A.G."/>
            <person name="Wright C.L."/>
            <person name="Zimin A.V."/>
        </authorList>
    </citation>
    <scope>NUCLEOTIDE SEQUENCE [LARGE SCALE GENOMIC DNA]</scope>
    <source>
        <tissue evidence="6">Whole aphids</tissue>
    </source>
</reference>
<keyword evidence="5" id="KW-0472">Membrane</keyword>
<dbReference type="FunFam" id="1.25.10.10:FF:000661">
    <property type="entry name" value="Cell differentiation family, Rcd1-like containing protein"/>
    <property type="match status" value="1"/>
</dbReference>
<dbReference type="InterPro" id="IPR016024">
    <property type="entry name" value="ARM-type_fold"/>
</dbReference>
<evidence type="ECO:0000256" key="4">
    <source>
        <dbReference type="ARBA" id="ARBA00030283"/>
    </source>
</evidence>
<dbReference type="InterPro" id="IPR007216">
    <property type="entry name" value="CNOT9"/>
</dbReference>
<dbReference type="Pfam" id="PF04078">
    <property type="entry name" value="Rcd1"/>
    <property type="match status" value="1"/>
</dbReference>
<dbReference type="Gene3D" id="1.25.10.10">
    <property type="entry name" value="Leucine-rich Repeat Variant"/>
    <property type="match status" value="1"/>
</dbReference>
<dbReference type="OrthoDB" id="1183224at2759"/>
<evidence type="ECO:0000256" key="1">
    <source>
        <dbReference type="ARBA" id="ARBA00004201"/>
    </source>
</evidence>
<comment type="caution">
    <text evidence="6">The sequence shown here is derived from an EMBL/GenBank/DDBJ whole genome shotgun (WGS) entry which is preliminary data.</text>
</comment>
<keyword evidence="5" id="KW-0812">Transmembrane</keyword>
<dbReference type="PANTHER" id="PTHR12262">
    <property type="entry name" value="CCR4-NOT TRANSCRIPTION COMPLEX SUBUNIT 9"/>
    <property type="match status" value="1"/>
</dbReference>
<dbReference type="GO" id="GO:0000932">
    <property type="term" value="C:P-body"/>
    <property type="evidence" value="ECO:0007669"/>
    <property type="project" value="UniProtKB-SubCell"/>
</dbReference>
<evidence type="ECO:0000313" key="7">
    <source>
        <dbReference type="Proteomes" id="UP000475862"/>
    </source>
</evidence>
<evidence type="ECO:0000256" key="5">
    <source>
        <dbReference type="SAM" id="Phobius"/>
    </source>
</evidence>
<protein>
    <recommendedName>
        <fullName evidence="3">CCR4-NOT transcription complex subunit 9</fullName>
    </recommendedName>
    <alternativeName>
        <fullName evidence="4">Cell differentiation protein RQCD1 homolog</fullName>
    </alternativeName>
</protein>
<dbReference type="InterPro" id="IPR011989">
    <property type="entry name" value="ARM-like"/>
</dbReference>
<organism evidence="6 7">
    <name type="scientific">Aphis glycines</name>
    <name type="common">Soybean aphid</name>
    <dbReference type="NCBI Taxonomy" id="307491"/>
    <lineage>
        <taxon>Eukaryota</taxon>
        <taxon>Metazoa</taxon>
        <taxon>Ecdysozoa</taxon>
        <taxon>Arthropoda</taxon>
        <taxon>Hexapoda</taxon>
        <taxon>Insecta</taxon>
        <taxon>Pterygota</taxon>
        <taxon>Neoptera</taxon>
        <taxon>Paraneoptera</taxon>
        <taxon>Hemiptera</taxon>
        <taxon>Sternorrhyncha</taxon>
        <taxon>Aphidomorpha</taxon>
        <taxon>Aphidoidea</taxon>
        <taxon>Aphididae</taxon>
        <taxon>Aphidini</taxon>
        <taxon>Aphis</taxon>
        <taxon>Aphis</taxon>
    </lineage>
</organism>
<name>A0A6G0T3K4_APHGL</name>